<accession>A0A7V8NMS0</accession>
<dbReference type="InterPro" id="IPR002386">
    <property type="entry name" value="Amicyanin/Pseudoazurin"/>
</dbReference>
<dbReference type="InterPro" id="IPR000923">
    <property type="entry name" value="BlueCu_1"/>
</dbReference>
<evidence type="ECO:0000259" key="8">
    <source>
        <dbReference type="Pfam" id="PF00127"/>
    </source>
</evidence>
<organism evidence="9 10">
    <name type="scientific">Candidatus Acidiferrum panamense</name>
    <dbReference type="NCBI Taxonomy" id="2741543"/>
    <lineage>
        <taxon>Bacteria</taxon>
        <taxon>Pseudomonadati</taxon>
        <taxon>Acidobacteriota</taxon>
        <taxon>Terriglobia</taxon>
        <taxon>Candidatus Acidiferrales</taxon>
        <taxon>Candidatus Acidiferrum</taxon>
    </lineage>
</organism>
<keyword evidence="10" id="KW-1185">Reference proteome</keyword>
<dbReference type="Proteomes" id="UP000567293">
    <property type="component" value="Unassembled WGS sequence"/>
</dbReference>
<comment type="caution">
    <text evidence="9">The sequence shown here is derived from an EMBL/GenBank/DDBJ whole genome shotgun (WGS) entry which is preliminary data.</text>
</comment>
<dbReference type="Pfam" id="PF00127">
    <property type="entry name" value="Copper-bind"/>
    <property type="match status" value="1"/>
</dbReference>
<name>A0A7V8NMS0_9BACT</name>
<evidence type="ECO:0000313" key="9">
    <source>
        <dbReference type="EMBL" id="MBA0083997.1"/>
    </source>
</evidence>
<feature type="non-terminal residue" evidence="9">
    <location>
        <position position="1"/>
    </location>
</feature>
<feature type="binding site" evidence="7">
    <location>
        <position position="78"/>
    </location>
    <ligand>
        <name>Cu cation</name>
        <dbReference type="ChEBI" id="CHEBI:23378"/>
    </ligand>
</feature>
<evidence type="ECO:0000313" key="10">
    <source>
        <dbReference type="Proteomes" id="UP000567293"/>
    </source>
</evidence>
<feature type="domain" description="Blue (type 1) copper" evidence="8">
    <location>
        <begin position="11"/>
        <end position="91"/>
    </location>
</feature>
<dbReference type="PRINTS" id="PR00155">
    <property type="entry name" value="AMICYANIN"/>
</dbReference>
<evidence type="ECO:0000256" key="7">
    <source>
        <dbReference type="PIRSR" id="PIRSR602386-1"/>
    </source>
</evidence>
<keyword evidence="3 7" id="KW-0479">Metal-binding</keyword>
<evidence type="ECO:0000256" key="1">
    <source>
        <dbReference type="ARBA" id="ARBA00004418"/>
    </source>
</evidence>
<dbReference type="Gene3D" id="2.60.40.420">
    <property type="entry name" value="Cupredoxins - blue copper proteins"/>
    <property type="match status" value="1"/>
</dbReference>
<comment type="cofactor">
    <cofactor evidence="7">
        <name>Cu cation</name>
        <dbReference type="ChEBI" id="CHEBI:23378"/>
    </cofactor>
    <text evidence="7">Binds 1 copper ion per subunit.</text>
</comment>
<sequence>VVAPQKTESPEVKIDNFSFGPPTLSVAVGTTVTWTNRDDIPHTVTSSDDPKVFKSKVLDTDEKFSFTFTKAGTYPYFCSIHPKMTAKVIVQ</sequence>
<feature type="binding site" evidence="7">
    <location>
        <position position="42"/>
    </location>
    <ligand>
        <name>Cu cation</name>
        <dbReference type="ChEBI" id="CHEBI:23378"/>
    </ligand>
</feature>
<evidence type="ECO:0000256" key="2">
    <source>
        <dbReference type="ARBA" id="ARBA00022448"/>
    </source>
</evidence>
<keyword evidence="4" id="KW-0574">Periplasm</keyword>
<keyword evidence="5" id="KW-0249">Electron transport</keyword>
<dbReference type="GO" id="GO:0009055">
    <property type="term" value="F:electron transfer activity"/>
    <property type="evidence" value="ECO:0007669"/>
    <property type="project" value="InterPro"/>
</dbReference>
<evidence type="ECO:0000256" key="5">
    <source>
        <dbReference type="ARBA" id="ARBA00022982"/>
    </source>
</evidence>
<dbReference type="GO" id="GO:0042597">
    <property type="term" value="C:periplasmic space"/>
    <property type="evidence" value="ECO:0007669"/>
    <property type="project" value="UniProtKB-SubCell"/>
</dbReference>
<dbReference type="InterPro" id="IPR052721">
    <property type="entry name" value="ET_Amicyanin"/>
</dbReference>
<dbReference type="SUPFAM" id="SSF49503">
    <property type="entry name" value="Cupredoxins"/>
    <property type="match status" value="1"/>
</dbReference>
<protein>
    <submittedName>
        <fullName evidence="9">Cupredoxin family copper-binding protein</fullName>
    </submittedName>
</protein>
<evidence type="ECO:0000256" key="3">
    <source>
        <dbReference type="ARBA" id="ARBA00022723"/>
    </source>
</evidence>
<gene>
    <name evidence="9" type="ORF">HRJ53_03285</name>
</gene>
<dbReference type="EMBL" id="JACDQQ010000321">
    <property type="protein sequence ID" value="MBA0083997.1"/>
    <property type="molecule type" value="Genomic_DNA"/>
</dbReference>
<evidence type="ECO:0000256" key="6">
    <source>
        <dbReference type="ARBA" id="ARBA00023008"/>
    </source>
</evidence>
<comment type="subcellular location">
    <subcellularLocation>
        <location evidence="1">Periplasm</location>
    </subcellularLocation>
</comment>
<proteinExistence type="predicted"/>
<feature type="binding site" evidence="7">
    <location>
        <position position="81"/>
    </location>
    <ligand>
        <name>Cu cation</name>
        <dbReference type="ChEBI" id="CHEBI:23378"/>
    </ligand>
</feature>
<evidence type="ECO:0000256" key="4">
    <source>
        <dbReference type="ARBA" id="ARBA00022764"/>
    </source>
</evidence>
<keyword evidence="6 7" id="KW-0186">Copper</keyword>
<dbReference type="InterPro" id="IPR035668">
    <property type="entry name" value="Amicyanin"/>
</dbReference>
<dbReference type="PANTHER" id="PTHR36507:SF1">
    <property type="entry name" value="BLL1555 PROTEIN"/>
    <property type="match status" value="1"/>
</dbReference>
<dbReference type="AlphaFoldDB" id="A0A7V8NMS0"/>
<dbReference type="GO" id="GO:0005507">
    <property type="term" value="F:copper ion binding"/>
    <property type="evidence" value="ECO:0007669"/>
    <property type="project" value="InterPro"/>
</dbReference>
<dbReference type="CDD" id="cd13921">
    <property type="entry name" value="Amicyanin"/>
    <property type="match status" value="1"/>
</dbReference>
<keyword evidence="2" id="KW-0813">Transport</keyword>
<dbReference type="InterPro" id="IPR008972">
    <property type="entry name" value="Cupredoxin"/>
</dbReference>
<dbReference type="PANTHER" id="PTHR36507">
    <property type="entry name" value="BLL1555 PROTEIN"/>
    <property type="match status" value="1"/>
</dbReference>
<reference evidence="9" key="1">
    <citation type="submission" date="2020-06" db="EMBL/GenBank/DDBJ databases">
        <title>Legume-microbial interactions unlock mineral nutrients during tropical forest succession.</title>
        <authorList>
            <person name="Epihov D.Z."/>
        </authorList>
    </citation>
    <scope>NUCLEOTIDE SEQUENCE [LARGE SCALE GENOMIC DNA]</scope>
    <source>
        <strain evidence="9">Pan2503</strain>
    </source>
</reference>